<dbReference type="RefSeq" id="WP_028928909.1">
    <property type="nucleotide sequence ID" value="NZ_AUII01000002.1"/>
</dbReference>
<dbReference type="Gene3D" id="1.10.510.40">
    <property type="match status" value="1"/>
</dbReference>
<feature type="domain" description="Aerobactin siderophore biosynthesis IucA/IucC-like C-terminal" evidence="4">
    <location>
        <begin position="420"/>
        <end position="585"/>
    </location>
</feature>
<organism evidence="5 6">
    <name type="scientific">Pseudonocardia asaccharolytica DSM 44247 = NBRC 16224</name>
    <dbReference type="NCBI Taxonomy" id="1123024"/>
    <lineage>
        <taxon>Bacteria</taxon>
        <taxon>Bacillati</taxon>
        <taxon>Actinomycetota</taxon>
        <taxon>Actinomycetes</taxon>
        <taxon>Pseudonocardiales</taxon>
        <taxon>Pseudonocardiaceae</taxon>
        <taxon>Pseudonocardia</taxon>
    </lineage>
</organism>
<evidence type="ECO:0000259" key="3">
    <source>
        <dbReference type="Pfam" id="PF04183"/>
    </source>
</evidence>
<name>A0A511CY36_9PSEU</name>
<protein>
    <submittedName>
        <fullName evidence="5">Iron transporter</fullName>
    </submittedName>
</protein>
<comment type="caution">
    <text evidence="5">The sequence shown here is derived from an EMBL/GenBank/DDBJ whole genome shotgun (WGS) entry which is preliminary data.</text>
</comment>
<dbReference type="Proteomes" id="UP000321328">
    <property type="component" value="Unassembled WGS sequence"/>
</dbReference>
<gene>
    <name evidence="5" type="ORF">PA7_13170</name>
</gene>
<dbReference type="InterPro" id="IPR022770">
    <property type="entry name" value="IucA/IucC-like_C"/>
</dbReference>
<accession>A0A511CY36</accession>
<keyword evidence="6" id="KW-1185">Reference proteome</keyword>
<dbReference type="GO" id="GO:0016881">
    <property type="term" value="F:acid-amino acid ligase activity"/>
    <property type="evidence" value="ECO:0007669"/>
    <property type="project" value="UniProtKB-ARBA"/>
</dbReference>
<dbReference type="Pfam" id="PF06276">
    <property type="entry name" value="FhuF"/>
    <property type="match status" value="1"/>
</dbReference>
<dbReference type="AlphaFoldDB" id="A0A511CY36"/>
<sequence>MTLSLTDAADPRESATAGADADLMAAHTLLGVLVREVAGPQQQTTVAGEHLVVRLPHTGRLLRARLRRCSPVAVHRFAPAPVELRTDHRWDPVDLERLAAMVGAELTVHTGRRNDEFMPQVTASRDALAEILRTRPARPALVVAGVAGAYLDSEQALLAGHPRHPAPKWRPGEHRHWRRYAPEARTAFPLRWLSVPAEHVLDHSVDAHAGFDEHACTAALLAGHQERIGADRRAVPVHPWQYRLLAADPELGPVLRAALARGALRDLGEVGVACHPTASVRTLYQPEADRFLKTSLNVRITNCLRKNAAYELAGAVALTRLLEGPCAEVAAAHPDFAVLAEPAARSVELPDLEPGPRYRLLEALGTIVRSGLREHVRAGERVHLAGTLAAEHPDPAGTGTRLVDLAARAGAADPAGWATLWWRRYLSLLVTPVLRLWAEHGVVLEPHPQNVLVVVGPDQLPVRVLARDLEGTKLVADRHADALAALPADVARAVGYDEARGWNRIAYCLFVNHLAEVAGALTDLSVAAGPDAGRFEQRLWEILAEVLAAAGAELGEPPRLRALLAGAPLPAKTNLLLRWERAADRHAGYVPFPNPMGRRLAEGPR</sequence>
<evidence type="ECO:0000313" key="6">
    <source>
        <dbReference type="Proteomes" id="UP000321328"/>
    </source>
</evidence>
<dbReference type="GO" id="GO:0019290">
    <property type="term" value="P:siderophore biosynthetic process"/>
    <property type="evidence" value="ECO:0007669"/>
    <property type="project" value="InterPro"/>
</dbReference>
<dbReference type="PANTHER" id="PTHR34384">
    <property type="entry name" value="L-2,3-DIAMINOPROPANOATE--CITRATE LIGASE"/>
    <property type="match status" value="1"/>
</dbReference>
<dbReference type="PANTHER" id="PTHR34384:SF5">
    <property type="entry name" value="L-2,3-DIAMINOPROPANOATE--CITRATE LIGASE"/>
    <property type="match status" value="1"/>
</dbReference>
<dbReference type="EMBL" id="BJVI01000009">
    <property type="protein sequence ID" value="GEL17480.1"/>
    <property type="molecule type" value="Genomic_DNA"/>
</dbReference>
<evidence type="ECO:0000256" key="2">
    <source>
        <dbReference type="ARBA" id="ARBA00007832"/>
    </source>
</evidence>
<dbReference type="InterPro" id="IPR007310">
    <property type="entry name" value="Aerobactin_biosyn_IucA/IucC_N"/>
</dbReference>
<comment type="similarity">
    <text evidence="2">Belongs to the IucA/IucC family.</text>
</comment>
<dbReference type="Pfam" id="PF04183">
    <property type="entry name" value="IucA_IucC"/>
    <property type="match status" value="1"/>
</dbReference>
<evidence type="ECO:0000313" key="5">
    <source>
        <dbReference type="EMBL" id="GEL17480.1"/>
    </source>
</evidence>
<dbReference type="STRING" id="1123024.GCA_000423625_00744"/>
<dbReference type="InterPro" id="IPR037455">
    <property type="entry name" value="LucA/IucC-like"/>
</dbReference>
<reference evidence="5 6" key="1">
    <citation type="submission" date="2019-07" db="EMBL/GenBank/DDBJ databases">
        <title>Whole genome shotgun sequence of Pseudonocardia asaccharolytica NBRC 16224.</title>
        <authorList>
            <person name="Hosoyama A."/>
            <person name="Uohara A."/>
            <person name="Ohji S."/>
            <person name="Ichikawa N."/>
        </authorList>
    </citation>
    <scope>NUCLEOTIDE SEQUENCE [LARGE SCALE GENOMIC DNA]</scope>
    <source>
        <strain evidence="5 6">NBRC 16224</strain>
    </source>
</reference>
<evidence type="ECO:0000256" key="1">
    <source>
        <dbReference type="ARBA" id="ARBA00004924"/>
    </source>
</evidence>
<feature type="domain" description="Aerobactin siderophore biosynthesis IucA/IucC N-terminal" evidence="3">
    <location>
        <begin position="150"/>
        <end position="389"/>
    </location>
</feature>
<evidence type="ECO:0000259" key="4">
    <source>
        <dbReference type="Pfam" id="PF06276"/>
    </source>
</evidence>
<proteinExistence type="inferred from homology"/>
<comment type="pathway">
    <text evidence="1">Siderophore biosynthesis.</text>
</comment>